<protein>
    <submittedName>
        <fullName evidence="2">Class I adenylate cyclase</fullName>
        <ecNumber evidence="2">4.6.1.1</ecNumber>
    </submittedName>
</protein>
<dbReference type="GO" id="GO:0004016">
    <property type="term" value="F:adenylate cyclase activity"/>
    <property type="evidence" value="ECO:0007669"/>
    <property type="project" value="UniProtKB-EC"/>
</dbReference>
<keyword evidence="3" id="KW-1185">Reference proteome</keyword>
<dbReference type="EMBL" id="JBAKAZ010000026">
    <property type="protein sequence ID" value="MEL0629615.1"/>
    <property type="molecule type" value="Genomic_DNA"/>
</dbReference>
<organism evidence="2 3">
    <name type="scientific">Psychromonas aquatilis</name>
    <dbReference type="NCBI Taxonomy" id="2005072"/>
    <lineage>
        <taxon>Bacteria</taxon>
        <taxon>Pseudomonadati</taxon>
        <taxon>Pseudomonadota</taxon>
        <taxon>Gammaproteobacteria</taxon>
        <taxon>Alteromonadales</taxon>
        <taxon>Psychromonadaceae</taxon>
        <taxon>Psychromonas</taxon>
    </lineage>
</organism>
<dbReference type="NCBIfam" id="NF006978">
    <property type="entry name" value="PRK09450.1-2"/>
    <property type="match status" value="1"/>
</dbReference>
<proteinExistence type="predicted"/>
<sequence>MSQEIIQLRNKADEFSRLRVNSALALMRKDEANVFKIFPILLHLNEPTLPGYIDADVPKGICQFTPNEQQQSLSLQLFDFKLPDTSPALPEIIGLYAMGSTSSIGQCSESDLDIWVCYSHKLDPDRVELLNKKTWEITHWAESLAVELNFFLIPDNKFRVNNKAELSDESCGTSQHMLLLDEFYRTSLRVAGKRILWRQIPHDHEHDYDDYVKKLYDNKQIEEDDWLDLGGLHSVPAEELFGATLWQLYKGIDNPYKATLKTILMEAYSWEYPNTELISTSYKKSFQEQHFYNEHLDPYCLMLSKVSDYLISINDLNRLELVRVCFYFKTEEALSKPSSSESTSWRRAILKNLIKQWGWTESQIIDLDNRHNWKIREVQQANSLLLDALMLSYSNLIKFARVNNISESISAEDIGILSRKLYAAHETLPGKVDIINPNISPNLIEKHLSLIQIPEHRKNKAGWYLYNSKLEPFELANTPCLGYSPYLSKLVAWSYVNGLYDEDTELHLYNQGSDLVDKNLNQFAKDLYSVFPIYVPKASDKALSAPCAIKYLSIFLNVEKDPTRHWQDTEESELNQIDNVMAYGEHKESLIGSIDFIYRNSWNEVRTLHFNSQFSVVEALNTILSKMHQDASPPSKIDLFCYSRHFSEQICNSFGKKLDEFIQLRLHTVHTRSVQTLWTGGRKFGFYFERKGVSLQHLESAVDIYSHISNKKLSASSLNLKTTFYDQTADIIESHISEGLIQFFFENHTDGFNIYIANAENEVETFLNFAGSKNEFVQNVNRFYASNNYLSDEVSEQVNFNLPQFYDISLNEDKTLSLSPFKSSKIKPRIRETLTVFDTNKSEPF</sequence>
<dbReference type="Pfam" id="PF01295">
    <property type="entry name" value="Adenylate_cycl"/>
    <property type="match status" value="1"/>
</dbReference>
<gene>
    <name evidence="2" type="ORF">V6256_08335</name>
</gene>
<dbReference type="PANTHER" id="PTHR38760">
    <property type="entry name" value="ADENYLATE CYCLASE"/>
    <property type="match status" value="1"/>
</dbReference>
<dbReference type="Proteomes" id="UP001369082">
    <property type="component" value="Unassembled WGS sequence"/>
</dbReference>
<dbReference type="InterPro" id="IPR000274">
    <property type="entry name" value="Adenylate_cyclase_1"/>
</dbReference>
<comment type="caution">
    <text evidence="2">The sequence shown here is derived from an EMBL/GenBank/DDBJ whole genome shotgun (WGS) entry which is preliminary data.</text>
</comment>
<dbReference type="Pfam" id="PF12633">
    <property type="entry name" value="Adenyl_cycl_N"/>
    <property type="match status" value="1"/>
</dbReference>
<feature type="domain" description="Adenylate cyclase class-I N-terminal" evidence="1">
    <location>
        <begin position="6"/>
        <end position="197"/>
    </location>
</feature>
<evidence type="ECO:0000259" key="1">
    <source>
        <dbReference type="Pfam" id="PF12633"/>
    </source>
</evidence>
<keyword evidence="2" id="KW-0456">Lyase</keyword>
<accession>A0ABU9GQL7</accession>
<reference evidence="2 3" key="1">
    <citation type="submission" date="2024-02" db="EMBL/GenBank/DDBJ databases">
        <title>Bacteria isolated from the canopy kelp, Nereocystis luetkeana.</title>
        <authorList>
            <person name="Pfister C.A."/>
            <person name="Younker I.T."/>
            <person name="Light S.H."/>
        </authorList>
    </citation>
    <scope>NUCLEOTIDE SEQUENCE [LARGE SCALE GENOMIC DNA]</scope>
    <source>
        <strain evidence="2 3">TI.1.05</strain>
    </source>
</reference>
<dbReference type="EC" id="4.6.1.1" evidence="2"/>
<dbReference type="PIRSF" id="PIRSF001444">
    <property type="entry name" value="Adenylate_cycl"/>
    <property type="match status" value="1"/>
</dbReference>
<name>A0ABU9GQL7_9GAMM</name>
<dbReference type="InterPro" id="IPR024685">
    <property type="entry name" value="Adenylate_cyclase_1_N"/>
</dbReference>
<dbReference type="PANTHER" id="PTHR38760:SF1">
    <property type="entry name" value="ADENYLATE CYCLASE"/>
    <property type="match status" value="1"/>
</dbReference>
<dbReference type="RefSeq" id="WP_341597687.1">
    <property type="nucleotide sequence ID" value="NZ_JBAKAZ010000026.1"/>
</dbReference>
<evidence type="ECO:0000313" key="3">
    <source>
        <dbReference type="Proteomes" id="UP001369082"/>
    </source>
</evidence>
<evidence type="ECO:0000313" key="2">
    <source>
        <dbReference type="EMBL" id="MEL0629615.1"/>
    </source>
</evidence>